<dbReference type="SUPFAM" id="SSF54427">
    <property type="entry name" value="NTF2-like"/>
    <property type="match status" value="1"/>
</dbReference>
<comment type="caution">
    <text evidence="2">The sequence shown here is derived from an EMBL/GenBank/DDBJ whole genome shotgun (WGS) entry which is preliminary data.</text>
</comment>
<dbReference type="Gene3D" id="3.10.450.50">
    <property type="match status" value="1"/>
</dbReference>
<keyword evidence="3" id="KW-1185">Reference proteome</keyword>
<dbReference type="InterPro" id="IPR037401">
    <property type="entry name" value="SnoaL-like"/>
</dbReference>
<dbReference type="InterPro" id="IPR032710">
    <property type="entry name" value="NTF2-like_dom_sf"/>
</dbReference>
<feature type="domain" description="SnoaL-like" evidence="1">
    <location>
        <begin position="13"/>
        <end position="117"/>
    </location>
</feature>
<dbReference type="EMBL" id="BAABHV010000005">
    <property type="protein sequence ID" value="GAA5048562.1"/>
    <property type="molecule type" value="Genomic_DNA"/>
</dbReference>
<proteinExistence type="predicted"/>
<name>A0ABP9K0D4_9SPHN</name>
<reference evidence="3" key="1">
    <citation type="journal article" date="2019" name="Int. J. Syst. Evol. Microbiol.">
        <title>The Global Catalogue of Microorganisms (GCM) 10K type strain sequencing project: providing services to taxonomists for standard genome sequencing and annotation.</title>
        <authorList>
            <consortium name="The Broad Institute Genomics Platform"/>
            <consortium name="The Broad Institute Genome Sequencing Center for Infectious Disease"/>
            <person name="Wu L."/>
            <person name="Ma J."/>
        </authorList>
    </citation>
    <scope>NUCLEOTIDE SEQUENCE [LARGE SCALE GENOMIC DNA]</scope>
    <source>
        <strain evidence="3">JCM 18014</strain>
    </source>
</reference>
<dbReference type="PANTHER" id="PTHR41252">
    <property type="entry name" value="BLR2505 PROTEIN"/>
    <property type="match status" value="1"/>
</dbReference>
<organism evidence="2 3">
    <name type="scientific">Erythrobacter westpacificensis</name>
    <dbReference type="NCBI Taxonomy" id="1055231"/>
    <lineage>
        <taxon>Bacteria</taxon>
        <taxon>Pseudomonadati</taxon>
        <taxon>Pseudomonadota</taxon>
        <taxon>Alphaproteobacteria</taxon>
        <taxon>Sphingomonadales</taxon>
        <taxon>Erythrobacteraceae</taxon>
        <taxon>Erythrobacter/Porphyrobacter group</taxon>
        <taxon>Erythrobacter</taxon>
    </lineage>
</organism>
<dbReference type="Pfam" id="PF12680">
    <property type="entry name" value="SnoaL_2"/>
    <property type="match status" value="1"/>
</dbReference>
<evidence type="ECO:0000259" key="1">
    <source>
        <dbReference type="Pfam" id="PF12680"/>
    </source>
</evidence>
<dbReference type="Proteomes" id="UP001500518">
    <property type="component" value="Unassembled WGS sequence"/>
</dbReference>
<dbReference type="PANTHER" id="PTHR41252:SF1">
    <property type="entry name" value="BLR2505 PROTEIN"/>
    <property type="match status" value="1"/>
</dbReference>
<sequence>MSDTETNRALLTEAFAKLEHGDPSAFLPLFDDSITWRVMGSSNWSKQVSGLANVEAELMGPLFARFAGPYRNIPELVLADGDHVVVLAKGHADTVDGKVYANDYCFVFRLAGGRIVDVREYLDTKLADAVLG</sequence>
<gene>
    <name evidence="2" type="ORF">GCM10023208_05860</name>
</gene>
<dbReference type="RefSeq" id="WP_346031645.1">
    <property type="nucleotide sequence ID" value="NZ_BAABHV010000005.1"/>
</dbReference>
<protein>
    <submittedName>
        <fullName evidence="2">Nuclear transport factor 2 family protein</fullName>
    </submittedName>
</protein>
<accession>A0ABP9K0D4</accession>
<evidence type="ECO:0000313" key="2">
    <source>
        <dbReference type="EMBL" id="GAA5048562.1"/>
    </source>
</evidence>
<evidence type="ECO:0000313" key="3">
    <source>
        <dbReference type="Proteomes" id="UP001500518"/>
    </source>
</evidence>